<reference evidence="2 3" key="1">
    <citation type="submission" date="2020-08" db="EMBL/GenBank/DDBJ databases">
        <title>Genomic Encyclopedia of Type Strains, Phase IV (KMG-IV): sequencing the most valuable type-strain genomes for metagenomic binning, comparative biology and taxonomic classification.</title>
        <authorList>
            <person name="Goeker M."/>
        </authorList>
    </citation>
    <scope>NUCLEOTIDE SEQUENCE [LARGE SCALE GENOMIC DNA]</scope>
    <source>
        <strain evidence="2 3">DSM 44197</strain>
    </source>
</reference>
<name>A0A7W3QL43_ACTNM</name>
<dbReference type="EMBL" id="JACJIA010000002">
    <property type="protein sequence ID" value="MBA8950593.1"/>
    <property type="molecule type" value="Genomic_DNA"/>
</dbReference>
<gene>
    <name evidence="2" type="ORF">HNR61_002206</name>
</gene>
<organism evidence="2 3">
    <name type="scientific">Actinomadura namibiensis</name>
    <dbReference type="NCBI Taxonomy" id="182080"/>
    <lineage>
        <taxon>Bacteria</taxon>
        <taxon>Bacillati</taxon>
        <taxon>Actinomycetota</taxon>
        <taxon>Actinomycetes</taxon>
        <taxon>Streptosporangiales</taxon>
        <taxon>Thermomonosporaceae</taxon>
        <taxon>Actinomadura</taxon>
    </lineage>
</organism>
<proteinExistence type="predicted"/>
<dbReference type="Proteomes" id="UP000572680">
    <property type="component" value="Unassembled WGS sequence"/>
</dbReference>
<evidence type="ECO:0000313" key="3">
    <source>
        <dbReference type="Proteomes" id="UP000572680"/>
    </source>
</evidence>
<feature type="region of interest" description="Disordered" evidence="1">
    <location>
        <begin position="57"/>
        <end position="98"/>
    </location>
</feature>
<sequence>MSPSRGRGQVGLGAFQAFQHGLGVRHEDLRLRRQPHPPPRRLQQRHAHLAFQHRQLLGDGGGAVGQGGGDGGERSPVLQLTQQPESMEVEHRRTLQFS</sequence>
<dbReference type="AlphaFoldDB" id="A0A7W3QL43"/>
<comment type="caution">
    <text evidence="2">The sequence shown here is derived from an EMBL/GenBank/DDBJ whole genome shotgun (WGS) entry which is preliminary data.</text>
</comment>
<accession>A0A7W3QL43</accession>
<feature type="compositionally biased region" description="Gly residues" evidence="1">
    <location>
        <begin position="58"/>
        <end position="70"/>
    </location>
</feature>
<keyword evidence="3" id="KW-1185">Reference proteome</keyword>
<evidence type="ECO:0000313" key="2">
    <source>
        <dbReference type="EMBL" id="MBA8950593.1"/>
    </source>
</evidence>
<evidence type="ECO:0000256" key="1">
    <source>
        <dbReference type="SAM" id="MobiDB-lite"/>
    </source>
</evidence>
<feature type="compositionally biased region" description="Basic and acidic residues" evidence="1">
    <location>
        <begin position="88"/>
        <end position="98"/>
    </location>
</feature>
<protein>
    <submittedName>
        <fullName evidence="2">Uncharacterized protein</fullName>
    </submittedName>
</protein>